<name>A0ABN9YDB2_9DINO</name>
<protein>
    <submittedName>
        <fullName evidence="1">Uncharacterized protein</fullName>
    </submittedName>
</protein>
<accession>A0ABN9YDB2</accession>
<gene>
    <name evidence="1" type="ORF">PCOR1329_LOCUS83492</name>
</gene>
<reference evidence="1" key="1">
    <citation type="submission" date="2023-10" db="EMBL/GenBank/DDBJ databases">
        <authorList>
            <person name="Chen Y."/>
            <person name="Shah S."/>
            <person name="Dougan E. K."/>
            <person name="Thang M."/>
            <person name="Chan C."/>
        </authorList>
    </citation>
    <scope>NUCLEOTIDE SEQUENCE [LARGE SCALE GENOMIC DNA]</scope>
</reference>
<dbReference type="EMBL" id="CAUYUJ010022102">
    <property type="protein sequence ID" value="CAK0908938.1"/>
    <property type="molecule type" value="Genomic_DNA"/>
</dbReference>
<feature type="non-terminal residue" evidence="1">
    <location>
        <position position="1"/>
    </location>
</feature>
<keyword evidence="2" id="KW-1185">Reference proteome</keyword>
<organism evidence="1 2">
    <name type="scientific">Prorocentrum cordatum</name>
    <dbReference type="NCBI Taxonomy" id="2364126"/>
    <lineage>
        <taxon>Eukaryota</taxon>
        <taxon>Sar</taxon>
        <taxon>Alveolata</taxon>
        <taxon>Dinophyceae</taxon>
        <taxon>Prorocentrales</taxon>
        <taxon>Prorocentraceae</taxon>
        <taxon>Prorocentrum</taxon>
    </lineage>
</organism>
<evidence type="ECO:0000313" key="1">
    <source>
        <dbReference type="EMBL" id="CAK0908938.1"/>
    </source>
</evidence>
<feature type="non-terminal residue" evidence="1">
    <location>
        <position position="108"/>
    </location>
</feature>
<dbReference type="Proteomes" id="UP001189429">
    <property type="component" value="Unassembled WGS sequence"/>
</dbReference>
<evidence type="ECO:0000313" key="2">
    <source>
        <dbReference type="Proteomes" id="UP001189429"/>
    </source>
</evidence>
<sequence>EVSRCERGRVLRNMASSSAAAAAAAATPEAALVPVSSQSLPATVVSPHKRLLCQMLLNRDVPQQTDEQRMKVKSLAAVASIVNVMLDEPQKVPHIEIFASKPLRAMEE</sequence>
<proteinExistence type="predicted"/>
<comment type="caution">
    <text evidence="1">The sequence shown here is derived from an EMBL/GenBank/DDBJ whole genome shotgun (WGS) entry which is preliminary data.</text>
</comment>